<reference evidence="2" key="2">
    <citation type="submission" date="2020-09" db="EMBL/GenBank/DDBJ databases">
        <authorList>
            <person name="Sun Q."/>
            <person name="Ohkuma M."/>
        </authorList>
    </citation>
    <scope>NUCLEOTIDE SEQUENCE</scope>
    <source>
        <strain evidence="2">JCM 4714</strain>
    </source>
</reference>
<organism evidence="2 3">
    <name type="scientific">Streptomyces alanosinicus</name>
    <dbReference type="NCBI Taxonomy" id="68171"/>
    <lineage>
        <taxon>Bacteria</taxon>
        <taxon>Bacillati</taxon>
        <taxon>Actinomycetota</taxon>
        <taxon>Actinomycetes</taxon>
        <taxon>Kitasatosporales</taxon>
        <taxon>Streptomycetaceae</taxon>
        <taxon>Streptomyces</taxon>
    </lineage>
</organism>
<feature type="compositionally biased region" description="Basic residues" evidence="1">
    <location>
        <begin position="1"/>
        <end position="12"/>
    </location>
</feature>
<reference evidence="2" key="1">
    <citation type="journal article" date="2014" name="Int. J. Syst. Evol. Microbiol.">
        <title>Complete genome sequence of Corynebacterium casei LMG S-19264T (=DSM 44701T), isolated from a smear-ripened cheese.</title>
        <authorList>
            <consortium name="US DOE Joint Genome Institute (JGI-PGF)"/>
            <person name="Walter F."/>
            <person name="Albersmeier A."/>
            <person name="Kalinowski J."/>
            <person name="Ruckert C."/>
        </authorList>
    </citation>
    <scope>NUCLEOTIDE SEQUENCE</scope>
    <source>
        <strain evidence="2">JCM 4714</strain>
    </source>
</reference>
<evidence type="ECO:0000313" key="2">
    <source>
        <dbReference type="EMBL" id="GHE06234.1"/>
    </source>
</evidence>
<gene>
    <name evidence="2" type="ORF">GCM10010339_45580</name>
</gene>
<name>A0A919D580_9ACTN</name>
<proteinExistence type="predicted"/>
<sequence>MAKRRTLSRRSGRASCIGSVDAPGEVPGVRTDLQKTVVHTLRAHRFRRPRRDPPSAAFGHPPGPFGVRALHRLAEERAQSVGAMSPHTAADDDDGDEADEIAEGADQ</sequence>
<dbReference type="AlphaFoldDB" id="A0A919D580"/>
<dbReference type="EMBL" id="BMVG01000010">
    <property type="protein sequence ID" value="GHE06234.1"/>
    <property type="molecule type" value="Genomic_DNA"/>
</dbReference>
<dbReference type="Proteomes" id="UP000655443">
    <property type="component" value="Unassembled WGS sequence"/>
</dbReference>
<evidence type="ECO:0000256" key="1">
    <source>
        <dbReference type="SAM" id="MobiDB-lite"/>
    </source>
</evidence>
<keyword evidence="3" id="KW-1185">Reference proteome</keyword>
<accession>A0A919D580</accession>
<feature type="region of interest" description="Disordered" evidence="1">
    <location>
        <begin position="45"/>
        <end position="107"/>
    </location>
</feature>
<protein>
    <submittedName>
        <fullName evidence="2">Uncharacterized protein</fullName>
    </submittedName>
</protein>
<feature type="compositionally biased region" description="Acidic residues" evidence="1">
    <location>
        <begin position="91"/>
        <end position="107"/>
    </location>
</feature>
<comment type="caution">
    <text evidence="2">The sequence shown here is derived from an EMBL/GenBank/DDBJ whole genome shotgun (WGS) entry which is preliminary data.</text>
</comment>
<evidence type="ECO:0000313" key="3">
    <source>
        <dbReference type="Proteomes" id="UP000655443"/>
    </source>
</evidence>
<feature type="region of interest" description="Disordered" evidence="1">
    <location>
        <begin position="1"/>
        <end position="23"/>
    </location>
</feature>